<protein>
    <submittedName>
        <fullName evidence="1">Uncharacterized protein</fullName>
    </submittedName>
</protein>
<dbReference type="AlphaFoldDB" id="A0AAD5VNY7"/>
<reference evidence="1" key="1">
    <citation type="submission" date="2022-07" db="EMBL/GenBank/DDBJ databases">
        <title>Genome Sequence of Leucocoprinus birnbaumii.</title>
        <authorList>
            <person name="Buettner E."/>
        </authorList>
    </citation>
    <scope>NUCLEOTIDE SEQUENCE</scope>
    <source>
        <strain evidence="1">VT141</strain>
    </source>
</reference>
<gene>
    <name evidence="1" type="ORF">NP233_g7644</name>
</gene>
<proteinExistence type="predicted"/>
<organism evidence="1 2">
    <name type="scientific">Leucocoprinus birnbaumii</name>
    <dbReference type="NCBI Taxonomy" id="56174"/>
    <lineage>
        <taxon>Eukaryota</taxon>
        <taxon>Fungi</taxon>
        <taxon>Dikarya</taxon>
        <taxon>Basidiomycota</taxon>
        <taxon>Agaricomycotina</taxon>
        <taxon>Agaricomycetes</taxon>
        <taxon>Agaricomycetidae</taxon>
        <taxon>Agaricales</taxon>
        <taxon>Agaricineae</taxon>
        <taxon>Agaricaceae</taxon>
        <taxon>Leucocoprinus</taxon>
    </lineage>
</organism>
<dbReference type="EMBL" id="JANIEX010000572">
    <property type="protein sequence ID" value="KAJ3565428.1"/>
    <property type="molecule type" value="Genomic_DNA"/>
</dbReference>
<keyword evidence="2" id="KW-1185">Reference proteome</keyword>
<evidence type="ECO:0000313" key="2">
    <source>
        <dbReference type="Proteomes" id="UP001213000"/>
    </source>
</evidence>
<comment type="caution">
    <text evidence="1">The sequence shown here is derived from an EMBL/GenBank/DDBJ whole genome shotgun (WGS) entry which is preliminary data.</text>
</comment>
<name>A0AAD5VNY7_9AGAR</name>
<accession>A0AAD5VNY7</accession>
<dbReference type="Proteomes" id="UP001213000">
    <property type="component" value="Unassembled WGS sequence"/>
</dbReference>
<sequence>MTSYRELIQDGFDVHIFERDDIQAGGEWHHTDEIPFNAPIPNAPAAIGDYEPTLPPDGVDLPYVEEYNNVNAT</sequence>
<evidence type="ECO:0000313" key="1">
    <source>
        <dbReference type="EMBL" id="KAJ3565428.1"/>
    </source>
</evidence>